<dbReference type="InterPro" id="IPR006143">
    <property type="entry name" value="RND_pump_MFP"/>
</dbReference>
<dbReference type="InterPro" id="IPR058625">
    <property type="entry name" value="MdtA-like_BSH"/>
</dbReference>
<feature type="domain" description="Multidrug resistance protein MdtA-like barrel-sandwich hybrid" evidence="7">
    <location>
        <begin position="67"/>
        <end position="404"/>
    </location>
</feature>
<dbReference type="Gene3D" id="1.10.287.470">
    <property type="entry name" value="Helix hairpin bin"/>
    <property type="match status" value="1"/>
</dbReference>
<sequence>MLHKIIGWITKHKIYTLVIVGVLVFGGRFAYQSLKSDKVAVSYVLSTVSKGTLITSISGSGQISVINQVDIKAKAGGEVTGVYVKQGQEVKSGTILALVDAGDAQRSVRDAQTSLETAKLELDKILAPTDELTLLQAENSLAQTKESKQKAEDSLKKAYEDGFNTISNAFLALPGVITGLQDLLFSSTLSYSQANLDFYAGAVKSYDDKVLQYRDDAYNTYQTARAAYDKNFQDFKSVTRFSDSNTIENTITQTYNTTRLIAEAVKSANNLAQFYRDKLTEHNIEPNSISATHLSSLNSYTSITNSHLSSLLSIKQTIADSQASIISTARTIQEKELSLAKTKSGAETLDIRAKKIAIQQKEDALAAARQTLADHYVRAPFDGVIAKVNIKKGESLSSGGAVVTLITKQHTAEVSLNEVDAAKIKVGQKVNVTFDAIDGLKISGEVAEIDALGTVSQGVVTYNVKIVLDTQDDRIKLGMSVSATITTAVKQDVVIVPSSAVKTQNGNSYVEMFDQPIQNPSSQGVTSDIPPRQQVVQIGISNDTETEIISGLKEGDQIIIRTVTASAAKPATTQAPSLFGTGGGGNRTFNAGGAGR</sequence>
<evidence type="ECO:0000313" key="10">
    <source>
        <dbReference type="Proteomes" id="UP000176634"/>
    </source>
</evidence>
<accession>A0A1F6P9Z9</accession>
<comment type="similarity">
    <text evidence="2">Belongs to the membrane fusion protein (MFP) (TC 8.A.1) family.</text>
</comment>
<comment type="caution">
    <text evidence="9">The sequence shown here is derived from an EMBL/GenBank/DDBJ whole genome shotgun (WGS) entry which is preliminary data.</text>
</comment>
<evidence type="ECO:0000256" key="3">
    <source>
        <dbReference type="ARBA" id="ARBA00023054"/>
    </source>
</evidence>
<organism evidence="9 10">
    <name type="scientific">Candidatus Magasanikbacteria bacterium RIFOXYD1_FULL_40_23</name>
    <dbReference type="NCBI Taxonomy" id="1798705"/>
    <lineage>
        <taxon>Bacteria</taxon>
        <taxon>Candidatus Magasanikiibacteriota</taxon>
    </lineage>
</organism>
<evidence type="ECO:0000256" key="6">
    <source>
        <dbReference type="SAM" id="Phobius"/>
    </source>
</evidence>
<comment type="subcellular location">
    <subcellularLocation>
        <location evidence="1">Cell envelope</location>
    </subcellularLocation>
</comment>
<dbReference type="EMBL" id="MFRA01000005">
    <property type="protein sequence ID" value="OGH92764.1"/>
    <property type="molecule type" value="Genomic_DNA"/>
</dbReference>
<dbReference type="NCBIfam" id="TIGR01730">
    <property type="entry name" value="RND_mfp"/>
    <property type="match status" value="1"/>
</dbReference>
<protein>
    <submittedName>
        <fullName evidence="9">Uncharacterized protein</fullName>
    </submittedName>
</protein>
<dbReference type="Gene3D" id="2.40.30.170">
    <property type="match status" value="1"/>
</dbReference>
<keyword evidence="3 4" id="KW-0175">Coiled coil</keyword>
<gene>
    <name evidence="9" type="ORF">A2563_03795</name>
</gene>
<evidence type="ECO:0000259" key="8">
    <source>
        <dbReference type="Pfam" id="PF25990"/>
    </source>
</evidence>
<dbReference type="Proteomes" id="UP000176634">
    <property type="component" value="Unassembled WGS sequence"/>
</dbReference>
<dbReference type="Gene3D" id="2.40.50.100">
    <property type="match status" value="2"/>
</dbReference>
<evidence type="ECO:0000256" key="2">
    <source>
        <dbReference type="ARBA" id="ARBA00009477"/>
    </source>
</evidence>
<keyword evidence="6" id="KW-1133">Transmembrane helix</keyword>
<evidence type="ECO:0000256" key="1">
    <source>
        <dbReference type="ARBA" id="ARBA00004196"/>
    </source>
</evidence>
<reference evidence="9 10" key="1">
    <citation type="journal article" date="2016" name="Nat. Commun.">
        <title>Thousands of microbial genomes shed light on interconnected biogeochemical processes in an aquifer system.</title>
        <authorList>
            <person name="Anantharaman K."/>
            <person name="Brown C.T."/>
            <person name="Hug L.A."/>
            <person name="Sharon I."/>
            <person name="Castelle C.J."/>
            <person name="Probst A.J."/>
            <person name="Thomas B.C."/>
            <person name="Singh A."/>
            <person name="Wilkins M.J."/>
            <person name="Karaoz U."/>
            <person name="Brodie E.L."/>
            <person name="Williams K.H."/>
            <person name="Hubbard S.S."/>
            <person name="Banfield J.F."/>
        </authorList>
    </citation>
    <scope>NUCLEOTIDE SEQUENCE [LARGE SCALE GENOMIC DNA]</scope>
</reference>
<dbReference type="Gene3D" id="2.40.420.20">
    <property type="match status" value="1"/>
</dbReference>
<feature type="transmembrane region" description="Helical" evidence="6">
    <location>
        <begin position="12"/>
        <end position="31"/>
    </location>
</feature>
<keyword evidence="6" id="KW-0472">Membrane</keyword>
<evidence type="ECO:0000256" key="5">
    <source>
        <dbReference type="SAM" id="MobiDB-lite"/>
    </source>
</evidence>
<dbReference type="PANTHER" id="PTHR32347">
    <property type="entry name" value="EFFLUX SYSTEM COMPONENT YKNX-RELATED"/>
    <property type="match status" value="1"/>
</dbReference>
<evidence type="ECO:0000313" key="9">
    <source>
        <dbReference type="EMBL" id="OGH92764.1"/>
    </source>
</evidence>
<feature type="region of interest" description="Disordered" evidence="5">
    <location>
        <begin position="574"/>
        <end position="596"/>
    </location>
</feature>
<dbReference type="GO" id="GO:0022857">
    <property type="term" value="F:transmembrane transporter activity"/>
    <property type="evidence" value="ECO:0007669"/>
    <property type="project" value="InterPro"/>
</dbReference>
<evidence type="ECO:0000256" key="4">
    <source>
        <dbReference type="SAM" id="Coils"/>
    </source>
</evidence>
<dbReference type="InterPro" id="IPR050465">
    <property type="entry name" value="UPF0194_transport"/>
</dbReference>
<evidence type="ECO:0000259" key="7">
    <source>
        <dbReference type="Pfam" id="PF25917"/>
    </source>
</evidence>
<name>A0A1F6P9Z9_9BACT</name>
<dbReference type="GO" id="GO:0016020">
    <property type="term" value="C:membrane"/>
    <property type="evidence" value="ECO:0007669"/>
    <property type="project" value="InterPro"/>
</dbReference>
<dbReference type="AlphaFoldDB" id="A0A1F6P9Z9"/>
<dbReference type="STRING" id="1798705.A2563_03795"/>
<dbReference type="Pfam" id="PF25917">
    <property type="entry name" value="BSH_RND"/>
    <property type="match status" value="1"/>
</dbReference>
<dbReference type="GO" id="GO:0030313">
    <property type="term" value="C:cell envelope"/>
    <property type="evidence" value="ECO:0007669"/>
    <property type="project" value="UniProtKB-SubCell"/>
</dbReference>
<feature type="compositionally biased region" description="Gly residues" evidence="5">
    <location>
        <begin position="580"/>
        <end position="596"/>
    </location>
</feature>
<proteinExistence type="inferred from homology"/>
<feature type="domain" description="YknX-like beta-barrel" evidence="8">
    <location>
        <begin position="413"/>
        <end position="485"/>
    </location>
</feature>
<dbReference type="Pfam" id="PF25990">
    <property type="entry name" value="Beta-barrel_YknX"/>
    <property type="match status" value="1"/>
</dbReference>
<feature type="coiled-coil region" evidence="4">
    <location>
        <begin position="134"/>
        <end position="161"/>
    </location>
</feature>
<dbReference type="SUPFAM" id="SSF111369">
    <property type="entry name" value="HlyD-like secretion proteins"/>
    <property type="match status" value="2"/>
</dbReference>
<dbReference type="PANTHER" id="PTHR32347:SF23">
    <property type="entry name" value="BLL5650 PROTEIN"/>
    <property type="match status" value="1"/>
</dbReference>
<keyword evidence="6" id="KW-0812">Transmembrane</keyword>
<dbReference type="InterPro" id="IPR058636">
    <property type="entry name" value="Beta-barrel_YknX"/>
</dbReference>